<dbReference type="EMBL" id="AWQX01000099">
    <property type="protein sequence ID" value="EST33677.1"/>
    <property type="molecule type" value="Genomic_DNA"/>
</dbReference>
<organism evidence="2 3">
    <name type="scientific">Streptomyces roseochromogenus subsp. oscitans DS 12.976</name>
    <dbReference type="NCBI Taxonomy" id="1352936"/>
    <lineage>
        <taxon>Bacteria</taxon>
        <taxon>Bacillati</taxon>
        <taxon>Actinomycetota</taxon>
        <taxon>Actinomycetes</taxon>
        <taxon>Kitasatosporales</taxon>
        <taxon>Streptomycetaceae</taxon>
        <taxon>Streptomyces</taxon>
    </lineage>
</organism>
<dbReference type="HOGENOM" id="CLU_3012499_0_0_11"/>
<dbReference type="Proteomes" id="UP000017984">
    <property type="component" value="Chromosome"/>
</dbReference>
<keyword evidence="3" id="KW-1185">Reference proteome</keyword>
<sequence>MPRSSCARIVPELPRAPMSAPWAIACAASARDGSPSPVSYPANTASTAVAADSRVR</sequence>
<feature type="region of interest" description="Disordered" evidence="1">
    <location>
        <begin position="31"/>
        <end position="56"/>
    </location>
</feature>
<evidence type="ECO:0000313" key="3">
    <source>
        <dbReference type="Proteomes" id="UP000017984"/>
    </source>
</evidence>
<accession>V6KNM5</accession>
<dbReference type="AlphaFoldDB" id="V6KNM5"/>
<gene>
    <name evidence="2" type="ORF">M878_12390</name>
</gene>
<name>V6KNM5_STRRC</name>
<dbReference type="PATRIC" id="fig|1352936.5.peg.2622"/>
<protein>
    <submittedName>
        <fullName evidence="2">Uncharacterized protein</fullName>
    </submittedName>
</protein>
<comment type="caution">
    <text evidence="2">The sequence shown here is derived from an EMBL/GenBank/DDBJ whole genome shotgun (WGS) entry which is preliminary data.</text>
</comment>
<dbReference type="PROSITE" id="PS51257">
    <property type="entry name" value="PROKAR_LIPOPROTEIN"/>
    <property type="match status" value="1"/>
</dbReference>
<evidence type="ECO:0000256" key="1">
    <source>
        <dbReference type="SAM" id="MobiDB-lite"/>
    </source>
</evidence>
<reference evidence="2 3" key="1">
    <citation type="journal article" date="2014" name="Genome Announc.">
        <title>Draft Genome Sequence of Streptomyces roseochromogenes subsp. oscitans DS 12.976, Producer of the Aminocoumarin Antibiotic Clorobiocin.</title>
        <authorList>
            <person name="Ruckert C."/>
            <person name="Kalinowski J."/>
            <person name="Heide L."/>
            <person name="Apel A.K."/>
        </authorList>
    </citation>
    <scope>NUCLEOTIDE SEQUENCE [LARGE SCALE GENOMIC DNA]</scope>
    <source>
        <strain evidence="2 3">DS 12.976</strain>
    </source>
</reference>
<evidence type="ECO:0000313" key="2">
    <source>
        <dbReference type="EMBL" id="EST33677.1"/>
    </source>
</evidence>
<proteinExistence type="predicted"/>